<sequence length="454" mass="51970">MSQTFFRYFHDLFKQPNHSDTQVFQLVELKYDRVYILYAFLIHFSTYFLLILPPFFSFIGDMFPYLFGITIARLVLLSQNYTKTTKLGFIIFFSGFVSDGLLYAAVCSALIRAPSLENFYLSNAYLMAMSVPVLLYSLRLGRLSCIYGAVYFVFFHLVYIYFIPTNITYSTSLLSRIFPIFIFIGSGLVGSVFILNKRKNISDLYKLSEERRYMQQELELAKKVQDALFPKDLKIPGIKYKYYRKNPNLIGGDFFDFVQLREGNVGVFLTDVAGHGISSAMVASIMKVLVSTIPYRFKLSPGKLLEYLDERLAKDLNKYHASAVYLFFDFIEKRLNIGNAGHPYLIHAPKAALFSEIETDGAILGFNIRSPIVQEKLLNFASGDRFVIYTDGLIESVTSRGEELGADGFLQILNKNRALTELYELENAILQELKLEFGIEAFADDTMFLLLEVD</sequence>
<feature type="transmembrane region" description="Helical" evidence="2">
    <location>
        <begin position="62"/>
        <end position="78"/>
    </location>
</feature>
<reference evidence="4" key="1">
    <citation type="journal article" date="2019" name="PLoS Negl. Trop. Dis.">
        <title>Revisiting the worldwide diversity of Leptospira species in the environment.</title>
        <authorList>
            <person name="Vincent A.T."/>
            <person name="Schiettekatte O."/>
            <person name="Bourhy P."/>
            <person name="Veyrier F.J."/>
            <person name="Picardeau M."/>
        </authorList>
    </citation>
    <scope>NUCLEOTIDE SEQUENCE [LARGE SCALE GENOMIC DNA]</scope>
    <source>
        <strain evidence="4">201400974</strain>
    </source>
</reference>
<dbReference type="PANTHER" id="PTHR43156:SF2">
    <property type="entry name" value="STAGE II SPORULATION PROTEIN E"/>
    <property type="match status" value="1"/>
</dbReference>
<feature type="domain" description="PPM-type phosphatase" evidence="3">
    <location>
        <begin position="235"/>
        <end position="453"/>
    </location>
</feature>
<dbReference type="InterPro" id="IPR001932">
    <property type="entry name" value="PPM-type_phosphatase-like_dom"/>
</dbReference>
<dbReference type="SMART" id="SM00331">
    <property type="entry name" value="PP2C_SIG"/>
    <property type="match status" value="1"/>
</dbReference>
<feature type="transmembrane region" description="Helical" evidence="2">
    <location>
        <begin position="119"/>
        <end position="138"/>
    </location>
</feature>
<keyword evidence="5" id="KW-1185">Reference proteome</keyword>
<evidence type="ECO:0000259" key="3">
    <source>
        <dbReference type="SMART" id="SM00331"/>
    </source>
</evidence>
<proteinExistence type="predicted"/>
<gene>
    <name evidence="4" type="ORF">EHS11_08665</name>
</gene>
<organism evidence="4 5">
    <name type="scientific">Leptospira ilyithenensis</name>
    <dbReference type="NCBI Taxonomy" id="2484901"/>
    <lineage>
        <taxon>Bacteria</taxon>
        <taxon>Pseudomonadati</taxon>
        <taxon>Spirochaetota</taxon>
        <taxon>Spirochaetia</taxon>
        <taxon>Leptospirales</taxon>
        <taxon>Leptospiraceae</taxon>
        <taxon>Leptospira</taxon>
    </lineage>
</organism>
<evidence type="ECO:0000313" key="4">
    <source>
        <dbReference type="EMBL" id="TGN10365.1"/>
    </source>
</evidence>
<keyword evidence="2" id="KW-0472">Membrane</keyword>
<keyword evidence="2" id="KW-1133">Transmembrane helix</keyword>
<accession>A0A4R9LNM0</accession>
<protein>
    <submittedName>
        <fullName evidence="4">Serine/threonine-protein phosphatase</fullName>
    </submittedName>
</protein>
<keyword evidence="1" id="KW-0378">Hydrolase</keyword>
<feature type="transmembrane region" description="Helical" evidence="2">
    <location>
        <begin position="35"/>
        <end position="56"/>
    </location>
</feature>
<dbReference type="AlphaFoldDB" id="A0A4R9LNM0"/>
<feature type="transmembrane region" description="Helical" evidence="2">
    <location>
        <begin position="176"/>
        <end position="196"/>
    </location>
</feature>
<evidence type="ECO:0000313" key="5">
    <source>
        <dbReference type="Proteomes" id="UP000298264"/>
    </source>
</evidence>
<comment type="caution">
    <text evidence="4">The sequence shown here is derived from an EMBL/GenBank/DDBJ whole genome shotgun (WGS) entry which is preliminary data.</text>
</comment>
<dbReference type="GO" id="GO:0016791">
    <property type="term" value="F:phosphatase activity"/>
    <property type="evidence" value="ECO:0007669"/>
    <property type="project" value="TreeGrafter"/>
</dbReference>
<name>A0A4R9LNM0_9LEPT</name>
<dbReference type="InterPro" id="IPR036457">
    <property type="entry name" value="PPM-type-like_dom_sf"/>
</dbReference>
<dbReference type="InterPro" id="IPR052016">
    <property type="entry name" value="Bact_Sigma-Reg"/>
</dbReference>
<feature type="transmembrane region" description="Helical" evidence="2">
    <location>
        <begin position="90"/>
        <end position="113"/>
    </location>
</feature>
<dbReference type="Proteomes" id="UP000298264">
    <property type="component" value="Unassembled WGS sequence"/>
</dbReference>
<dbReference type="RefSeq" id="WP_135764001.1">
    <property type="nucleotide sequence ID" value="NZ_RQHV01000043.1"/>
</dbReference>
<evidence type="ECO:0000256" key="1">
    <source>
        <dbReference type="ARBA" id="ARBA00022801"/>
    </source>
</evidence>
<dbReference type="EMBL" id="RQHV01000043">
    <property type="protein sequence ID" value="TGN10365.1"/>
    <property type="molecule type" value="Genomic_DNA"/>
</dbReference>
<dbReference type="Gene3D" id="3.60.40.10">
    <property type="entry name" value="PPM-type phosphatase domain"/>
    <property type="match status" value="1"/>
</dbReference>
<dbReference type="Pfam" id="PF07228">
    <property type="entry name" value="SpoIIE"/>
    <property type="match status" value="1"/>
</dbReference>
<feature type="transmembrane region" description="Helical" evidence="2">
    <location>
        <begin position="145"/>
        <end position="164"/>
    </location>
</feature>
<keyword evidence="2" id="KW-0812">Transmembrane</keyword>
<dbReference type="PANTHER" id="PTHR43156">
    <property type="entry name" value="STAGE II SPORULATION PROTEIN E-RELATED"/>
    <property type="match status" value="1"/>
</dbReference>
<dbReference type="OrthoDB" id="341868at2"/>
<evidence type="ECO:0000256" key="2">
    <source>
        <dbReference type="SAM" id="Phobius"/>
    </source>
</evidence>